<name>A0A6G1L4Y9_9PEZI</name>
<dbReference type="Gene3D" id="2.30.29.30">
    <property type="entry name" value="Pleckstrin-homology domain (PH domain)/Phosphotyrosine-binding domain (PTB)"/>
    <property type="match status" value="1"/>
</dbReference>
<keyword evidence="2" id="KW-0812">Transmembrane</keyword>
<keyword evidence="9" id="KW-1185">Reference proteome</keyword>
<feature type="compositionally biased region" description="Basic and acidic residues" evidence="5">
    <location>
        <begin position="1329"/>
        <end position="1338"/>
    </location>
</feature>
<dbReference type="InterPro" id="IPR039463">
    <property type="entry name" value="Sip3/Lam1_BAR"/>
</dbReference>
<proteinExistence type="predicted"/>
<dbReference type="GO" id="GO:0016020">
    <property type="term" value="C:membrane"/>
    <property type="evidence" value="ECO:0007669"/>
    <property type="project" value="UniProtKB-SubCell"/>
</dbReference>
<feature type="region of interest" description="Disordered" evidence="5">
    <location>
        <begin position="647"/>
        <end position="684"/>
    </location>
</feature>
<organism evidence="8 9">
    <name type="scientific">Teratosphaeria nubilosa</name>
    <dbReference type="NCBI Taxonomy" id="161662"/>
    <lineage>
        <taxon>Eukaryota</taxon>
        <taxon>Fungi</taxon>
        <taxon>Dikarya</taxon>
        <taxon>Ascomycota</taxon>
        <taxon>Pezizomycotina</taxon>
        <taxon>Dothideomycetes</taxon>
        <taxon>Dothideomycetidae</taxon>
        <taxon>Mycosphaerellales</taxon>
        <taxon>Teratosphaeriaceae</taxon>
        <taxon>Teratosphaeria</taxon>
    </lineage>
</organism>
<feature type="compositionally biased region" description="Low complexity" evidence="5">
    <location>
        <begin position="1312"/>
        <end position="1321"/>
    </location>
</feature>
<dbReference type="Pfam" id="PF16016">
    <property type="entry name" value="VASt"/>
    <property type="match status" value="1"/>
</dbReference>
<dbReference type="InterPro" id="IPR004148">
    <property type="entry name" value="BAR_dom"/>
</dbReference>
<reference evidence="8" key="1">
    <citation type="journal article" date="2020" name="Stud. Mycol.">
        <title>101 Dothideomycetes genomes: a test case for predicting lifestyles and emergence of pathogens.</title>
        <authorList>
            <person name="Haridas S."/>
            <person name="Albert R."/>
            <person name="Binder M."/>
            <person name="Bloem J."/>
            <person name="Labutti K."/>
            <person name="Salamov A."/>
            <person name="Andreopoulos B."/>
            <person name="Baker S."/>
            <person name="Barry K."/>
            <person name="Bills G."/>
            <person name="Bluhm B."/>
            <person name="Cannon C."/>
            <person name="Castanera R."/>
            <person name="Culley D."/>
            <person name="Daum C."/>
            <person name="Ezra D."/>
            <person name="Gonzalez J."/>
            <person name="Henrissat B."/>
            <person name="Kuo A."/>
            <person name="Liang C."/>
            <person name="Lipzen A."/>
            <person name="Lutzoni F."/>
            <person name="Magnuson J."/>
            <person name="Mondo S."/>
            <person name="Nolan M."/>
            <person name="Ohm R."/>
            <person name="Pangilinan J."/>
            <person name="Park H.-J."/>
            <person name="Ramirez L."/>
            <person name="Alfaro M."/>
            <person name="Sun H."/>
            <person name="Tritt A."/>
            <person name="Yoshinaga Y."/>
            <person name="Zwiers L.-H."/>
            <person name="Turgeon B."/>
            <person name="Goodwin S."/>
            <person name="Spatafora J."/>
            <person name="Crous P."/>
            <person name="Grigoriev I."/>
        </authorList>
    </citation>
    <scope>NUCLEOTIDE SEQUENCE</scope>
    <source>
        <strain evidence="8">CBS 116005</strain>
    </source>
</reference>
<keyword evidence="3" id="KW-1133">Transmembrane helix</keyword>
<evidence type="ECO:0000313" key="8">
    <source>
        <dbReference type="EMBL" id="KAF2767652.1"/>
    </source>
</evidence>
<dbReference type="PROSITE" id="PS51778">
    <property type="entry name" value="VAST"/>
    <property type="match status" value="1"/>
</dbReference>
<dbReference type="SUPFAM" id="SSF50729">
    <property type="entry name" value="PH domain-like"/>
    <property type="match status" value="1"/>
</dbReference>
<evidence type="ECO:0000313" key="9">
    <source>
        <dbReference type="Proteomes" id="UP000799436"/>
    </source>
</evidence>
<feature type="compositionally biased region" description="Basic and acidic residues" evidence="5">
    <location>
        <begin position="647"/>
        <end position="656"/>
    </location>
</feature>
<dbReference type="InterPro" id="IPR027267">
    <property type="entry name" value="AH/BAR_dom_sf"/>
</dbReference>
<evidence type="ECO:0000256" key="3">
    <source>
        <dbReference type="ARBA" id="ARBA00022989"/>
    </source>
</evidence>
<dbReference type="PANTHER" id="PTHR14248">
    <property type="entry name" value="CYCLIN Y, ISOFORM A"/>
    <property type="match status" value="1"/>
</dbReference>
<evidence type="ECO:0000256" key="4">
    <source>
        <dbReference type="ARBA" id="ARBA00023136"/>
    </source>
</evidence>
<evidence type="ECO:0000256" key="5">
    <source>
        <dbReference type="SAM" id="MobiDB-lite"/>
    </source>
</evidence>
<dbReference type="CDD" id="cd13280">
    <property type="entry name" value="PH_SIP3"/>
    <property type="match status" value="1"/>
</dbReference>
<accession>A0A6G1L4Y9</accession>
<feature type="region of interest" description="Disordered" evidence="5">
    <location>
        <begin position="1312"/>
        <end position="1338"/>
    </location>
</feature>
<dbReference type="GO" id="GO:0005737">
    <property type="term" value="C:cytoplasm"/>
    <property type="evidence" value="ECO:0007669"/>
    <property type="project" value="InterPro"/>
</dbReference>
<dbReference type="OrthoDB" id="10070851at2759"/>
<dbReference type="CDD" id="cd07609">
    <property type="entry name" value="BAR_SIP3_fungi"/>
    <property type="match status" value="1"/>
</dbReference>
<evidence type="ECO:0000259" key="6">
    <source>
        <dbReference type="PROSITE" id="PS50003"/>
    </source>
</evidence>
<evidence type="ECO:0000259" key="7">
    <source>
        <dbReference type="PROSITE" id="PS51778"/>
    </source>
</evidence>
<evidence type="ECO:0000256" key="1">
    <source>
        <dbReference type="ARBA" id="ARBA00004370"/>
    </source>
</evidence>
<dbReference type="InterPro" id="IPR011993">
    <property type="entry name" value="PH-like_dom_sf"/>
</dbReference>
<comment type="subcellular location">
    <subcellularLocation>
        <location evidence="1">Membrane</location>
    </subcellularLocation>
</comment>
<feature type="region of interest" description="Disordered" evidence="5">
    <location>
        <begin position="424"/>
        <end position="443"/>
    </location>
</feature>
<keyword evidence="4" id="KW-0472">Membrane</keyword>
<evidence type="ECO:0008006" key="10">
    <source>
        <dbReference type="Google" id="ProtNLM"/>
    </source>
</evidence>
<dbReference type="Pfam" id="PF00169">
    <property type="entry name" value="PH"/>
    <property type="match status" value="1"/>
</dbReference>
<dbReference type="EMBL" id="ML995853">
    <property type="protein sequence ID" value="KAF2767652.1"/>
    <property type="molecule type" value="Genomic_DNA"/>
</dbReference>
<dbReference type="PROSITE" id="PS50003">
    <property type="entry name" value="PH_DOMAIN"/>
    <property type="match status" value="1"/>
</dbReference>
<sequence>MADDEAASAAAAAAMSQASLQPVARPLDLIPVGLKEAALDSPTFRATALHFADQISCIETWLDGYVKAASHLVSQVSGLERSVNDFLAQSMPPNHVSEAVLDHDYSLLVMKRYGEGARHFWDSTLKGVRRYDTTVIAPIRDFLAGQLRTFKDARRALDASQKAYDSVLTKYLAQSKTKEASSLREDAFQVFSARKTYLKTSMDFCTVAPIVRAGLDKLIVRIFTEQWRELRTSREANDMAFARWNAEVDRVRGWSREMENSERAFHRELMAARRQIEDSASAMIQPSRELEVYSASTVQYLGSGPTGAGAAKLHSKNEKQGWLVLKTSVGKAPTRTVWSRRWFFIKNGIFGWLIQGARSGGVEESEKVGVLLCSIRPAFQEERRFCFEVKTKDQGHILQAETQAELTEWISAFEMAKRKALEDPASTGAHLSGPETGVDPAFAITPPVAPEFAAKVGDGHAQEDSPGALSLPGDASLPSSATRSSFDVSGMPAGRRVMSLEKQDGESSGGGREHAARIMSKLDLSKRGTTASPQLTAHGSVGAAGGIASLISASHNILPVGPGALSPQQNTAHDPGARRQFTMPASSLAPSTLAPPPAPTNLSHTAVVISGERGIGLGRGIDGSGMPSGIMANLWGSSNWGYVNRLGDDARPETRGGVKTSPSISPARKPSASHDDSEVNDGQGTLNENVKVVLAAAGADIAAAGIKHRKTLSEATITDAIIAQSGSAVLESNEEYPSFYPLPLKAQQAQFRMLFPSVPRSEKVVLVFRATWNPNEQQEFPGRVYVTTKEIYFYSHHLGLVLITGVSLTSITEVTAAPGRDCDFLFLHLREYSRRKDDEARRITVKVFLEPLRLLQRRMNYLVHNANSDSPDSVDEVLKNLIKMESETLKRSSSIESWEDVGLEDGANNGGEGDRRNARNVKASLRIDGSLYGDQTARTGREVQKFKLPNQPVIYAPQGMQTSVTREFNVSAKALFHVMFGDKSAVFQLLYNNRWNDTIVQTAWTKNTAGNWSRRFSSEGGATPLADTQTIDILNDHLCYVVTNTKHPWKLPYSGRFVPTTKIVITHTSKSRCKLAIFQLIRWERAPRWPYIQRLIEKQALGALDADALDLSNVAMDQVTKLGSHSKTNRAIEIFGGIGAAQARVPSITDGSKIEASLGKVMSKERKRQRKPIGIFRLILDDQIARAFATLGWFLDVLFAFGKGILAACTTHTILVAILVGSVLYNGWYGYRDGVEWWRERSALKFMARVGVKTESPLTISKAVWLKDVEEVIAAPSLISVENDTVADILPSGVRTCRSTFAQEIAATSSSSSSALPSTKKPATRLHRTRDSMARYRH</sequence>
<feature type="domain" description="PH" evidence="6">
    <location>
        <begin position="316"/>
        <end position="418"/>
    </location>
</feature>
<dbReference type="Pfam" id="PF16746">
    <property type="entry name" value="BAR_3"/>
    <property type="match status" value="1"/>
</dbReference>
<feature type="domain" description="VASt" evidence="7">
    <location>
        <begin position="959"/>
        <end position="1123"/>
    </location>
</feature>
<feature type="compositionally biased region" description="Polar residues" evidence="5">
    <location>
        <begin position="477"/>
        <end position="487"/>
    </location>
</feature>
<feature type="non-terminal residue" evidence="8">
    <location>
        <position position="1338"/>
    </location>
</feature>
<dbReference type="Proteomes" id="UP000799436">
    <property type="component" value="Unassembled WGS sequence"/>
</dbReference>
<feature type="region of interest" description="Disordered" evidence="5">
    <location>
        <begin position="456"/>
        <end position="491"/>
    </location>
</feature>
<gene>
    <name evidence="8" type="ORF">EJ03DRAFT_328990</name>
</gene>
<dbReference type="FunFam" id="2.30.29.30:FF:000349">
    <property type="entry name" value="Transcription factor SipA3"/>
    <property type="match status" value="1"/>
</dbReference>
<dbReference type="InterPro" id="IPR042067">
    <property type="entry name" value="Sip3_PH"/>
</dbReference>
<dbReference type="SUPFAM" id="SSF103657">
    <property type="entry name" value="BAR/IMD domain-like"/>
    <property type="match status" value="1"/>
</dbReference>
<dbReference type="FunFam" id="1.20.1270.60:FF:000079">
    <property type="entry name" value="Transcription factor SipA3"/>
    <property type="match status" value="1"/>
</dbReference>
<protein>
    <recommendedName>
        <fullName evidence="10">Transcription factor SipA3</fullName>
    </recommendedName>
</protein>
<dbReference type="SMART" id="SM00233">
    <property type="entry name" value="PH"/>
    <property type="match status" value="1"/>
</dbReference>
<evidence type="ECO:0000256" key="2">
    <source>
        <dbReference type="ARBA" id="ARBA00022692"/>
    </source>
</evidence>
<dbReference type="InterPro" id="IPR031968">
    <property type="entry name" value="VASt"/>
</dbReference>
<dbReference type="InterPro" id="IPR001849">
    <property type="entry name" value="PH_domain"/>
</dbReference>
<dbReference type="Gene3D" id="1.20.1270.60">
    <property type="entry name" value="Arfaptin homology (AH) domain/BAR domain"/>
    <property type="match status" value="1"/>
</dbReference>